<dbReference type="InterPro" id="IPR001077">
    <property type="entry name" value="COMT_C"/>
</dbReference>
<evidence type="ECO:0000256" key="2">
    <source>
        <dbReference type="ARBA" id="ARBA00022679"/>
    </source>
</evidence>
<accession>A0A7S9DAX0</accession>
<dbReference type="Pfam" id="PF08100">
    <property type="entry name" value="Dimerisation"/>
    <property type="match status" value="1"/>
</dbReference>
<dbReference type="InterPro" id="IPR016461">
    <property type="entry name" value="COMT-like"/>
</dbReference>
<evidence type="ECO:0000256" key="4">
    <source>
        <dbReference type="PIRSR" id="PIRSR005739-1"/>
    </source>
</evidence>
<dbReference type="Gene3D" id="1.10.10.10">
    <property type="entry name" value="Winged helix-like DNA-binding domain superfamily/Winged helix DNA-binding domain"/>
    <property type="match status" value="1"/>
</dbReference>
<evidence type="ECO:0000256" key="3">
    <source>
        <dbReference type="ARBA" id="ARBA00022691"/>
    </source>
</evidence>
<dbReference type="EMBL" id="CP061379">
    <property type="protein sequence ID" value="QPF94362.1"/>
    <property type="molecule type" value="Genomic_DNA"/>
</dbReference>
<dbReference type="KEGG" id="bcou:IC761_14270"/>
<evidence type="ECO:0000313" key="7">
    <source>
        <dbReference type="EMBL" id="QPF94362.1"/>
    </source>
</evidence>
<gene>
    <name evidence="7" type="ORF">IC761_14270</name>
</gene>
<dbReference type="SUPFAM" id="SSF46785">
    <property type="entry name" value="Winged helix' DNA-binding domain"/>
    <property type="match status" value="1"/>
</dbReference>
<keyword evidence="8" id="KW-1185">Reference proteome</keyword>
<dbReference type="RefSeq" id="WP_195803854.1">
    <property type="nucleotide sequence ID" value="NZ_CP061379.1"/>
</dbReference>
<dbReference type="InterPro" id="IPR012967">
    <property type="entry name" value="COMT_dimerisation"/>
</dbReference>
<dbReference type="Pfam" id="PF00891">
    <property type="entry name" value="Methyltransf_2"/>
    <property type="match status" value="1"/>
</dbReference>
<dbReference type="InterPro" id="IPR029063">
    <property type="entry name" value="SAM-dependent_MTases_sf"/>
</dbReference>
<keyword evidence="2 7" id="KW-0808">Transferase</keyword>
<dbReference type="GO" id="GO:0008171">
    <property type="term" value="F:O-methyltransferase activity"/>
    <property type="evidence" value="ECO:0007669"/>
    <property type="project" value="InterPro"/>
</dbReference>
<sequence length="343" mass="38004">MTTDPREKLLDLVQSHRVTAVIYVAARLGLAEWLRDGPRTVDELASRTHTDRDALARLLVALSAVGICSRVSEDRYLLTELGAGLDGAAERSFKSWVIFEGYMLTRRWDGLLDSIMSGKTAAQLQDVGDNFDLMARTPEHVRIFNEAMTDLTRLVTHDLLQAYDFGTISHLMDVGGGSGELMGAVAREYSNIKGTVFDLPRCADAANQHFGRLGLSDRLTFVAGDFFHAVPTGAEAIILKSIIHDWDDERSCIILENCRKALPRKGRLLLVERAMPESPGTDDAGRSCAMSDLNMLRGPGGRERTEREYYRLLTESGFRPTAVLRVGRFNLIESCLVEAARDA</sequence>
<dbReference type="SUPFAM" id="SSF53335">
    <property type="entry name" value="S-adenosyl-L-methionine-dependent methyltransferases"/>
    <property type="match status" value="1"/>
</dbReference>
<organism evidence="7 8">
    <name type="scientific">Bradyrhizobium commune</name>
    <dbReference type="NCBI Taxonomy" id="83627"/>
    <lineage>
        <taxon>Bacteria</taxon>
        <taxon>Pseudomonadati</taxon>
        <taxon>Pseudomonadota</taxon>
        <taxon>Alphaproteobacteria</taxon>
        <taxon>Hyphomicrobiales</taxon>
        <taxon>Nitrobacteraceae</taxon>
        <taxon>Bradyrhizobium</taxon>
    </lineage>
</organism>
<dbReference type="Gene3D" id="1.10.287.1350">
    <property type="match status" value="1"/>
</dbReference>
<reference evidence="7 8" key="1">
    <citation type="submission" date="2020-09" db="EMBL/GenBank/DDBJ databases">
        <title>Complete genomes of bradyrhizobia occurring on native shrubby legumes in Australia.</title>
        <authorList>
            <person name="Lafay B."/>
        </authorList>
    </citation>
    <scope>NUCLEOTIDE SEQUENCE [LARGE SCALE GENOMIC DNA]</scope>
    <source>
        <strain evidence="7 8">BDV5040</strain>
    </source>
</reference>
<dbReference type="CDD" id="cd02440">
    <property type="entry name" value="AdoMet_MTases"/>
    <property type="match status" value="1"/>
</dbReference>
<dbReference type="PIRSF" id="PIRSF005739">
    <property type="entry name" value="O-mtase"/>
    <property type="match status" value="1"/>
</dbReference>
<feature type="domain" description="O-methyltransferase C-terminal" evidence="5">
    <location>
        <begin position="108"/>
        <end position="319"/>
    </location>
</feature>
<dbReference type="PROSITE" id="PS51683">
    <property type="entry name" value="SAM_OMT_II"/>
    <property type="match status" value="1"/>
</dbReference>
<evidence type="ECO:0000259" key="5">
    <source>
        <dbReference type="Pfam" id="PF00891"/>
    </source>
</evidence>
<dbReference type="Proteomes" id="UP000594621">
    <property type="component" value="Chromosome"/>
</dbReference>
<dbReference type="Gene3D" id="3.40.50.150">
    <property type="entry name" value="Vaccinia Virus protein VP39"/>
    <property type="match status" value="1"/>
</dbReference>
<keyword evidence="1 7" id="KW-0489">Methyltransferase</keyword>
<dbReference type="GO" id="GO:0032259">
    <property type="term" value="P:methylation"/>
    <property type="evidence" value="ECO:0007669"/>
    <property type="project" value="UniProtKB-KW"/>
</dbReference>
<keyword evidence="3" id="KW-0949">S-adenosyl-L-methionine</keyword>
<dbReference type="AlphaFoldDB" id="A0A7S9DAX0"/>
<dbReference type="GO" id="GO:0046983">
    <property type="term" value="F:protein dimerization activity"/>
    <property type="evidence" value="ECO:0007669"/>
    <property type="project" value="InterPro"/>
</dbReference>
<evidence type="ECO:0000256" key="1">
    <source>
        <dbReference type="ARBA" id="ARBA00022603"/>
    </source>
</evidence>
<dbReference type="InterPro" id="IPR036388">
    <property type="entry name" value="WH-like_DNA-bd_sf"/>
</dbReference>
<feature type="domain" description="O-methyltransferase dimerisation" evidence="6">
    <location>
        <begin position="11"/>
        <end position="82"/>
    </location>
</feature>
<evidence type="ECO:0000259" key="6">
    <source>
        <dbReference type="Pfam" id="PF08100"/>
    </source>
</evidence>
<evidence type="ECO:0000313" key="8">
    <source>
        <dbReference type="Proteomes" id="UP000594621"/>
    </source>
</evidence>
<name>A0A7S9DAX0_9BRAD</name>
<dbReference type="InterPro" id="IPR036390">
    <property type="entry name" value="WH_DNA-bd_sf"/>
</dbReference>
<protein>
    <submittedName>
        <fullName evidence="7">Methyltransferase</fullName>
    </submittedName>
</protein>
<feature type="active site" description="Proton acceptor" evidence="4">
    <location>
        <position position="244"/>
    </location>
</feature>
<proteinExistence type="predicted"/>
<dbReference type="PANTHER" id="PTHR11746">
    <property type="entry name" value="O-METHYLTRANSFERASE"/>
    <property type="match status" value="1"/>
</dbReference>